<organism evidence="1 2">
    <name type="scientific">Pseudooceanicola algae</name>
    <dbReference type="NCBI Taxonomy" id="1537215"/>
    <lineage>
        <taxon>Bacteria</taxon>
        <taxon>Pseudomonadati</taxon>
        <taxon>Pseudomonadota</taxon>
        <taxon>Alphaproteobacteria</taxon>
        <taxon>Rhodobacterales</taxon>
        <taxon>Paracoccaceae</taxon>
        <taxon>Pseudooceanicola</taxon>
    </lineage>
</organism>
<dbReference type="KEGG" id="palw:PSAL_029430"/>
<evidence type="ECO:0000313" key="1">
    <source>
        <dbReference type="EMBL" id="QPM91688.1"/>
    </source>
</evidence>
<dbReference type="Proteomes" id="UP000283786">
    <property type="component" value="Chromosome"/>
</dbReference>
<protein>
    <submittedName>
        <fullName evidence="1">Uncharacterized protein</fullName>
    </submittedName>
</protein>
<proteinExistence type="predicted"/>
<evidence type="ECO:0000313" key="2">
    <source>
        <dbReference type="Proteomes" id="UP000283786"/>
    </source>
</evidence>
<sequence>MAILASDLSAFTDPGDVAPRHSDVFFGGMHPENALDP</sequence>
<dbReference type="EMBL" id="CP060436">
    <property type="protein sequence ID" value="QPM91688.1"/>
    <property type="molecule type" value="Genomic_DNA"/>
</dbReference>
<gene>
    <name evidence="1" type="ORF">PSAL_029430</name>
</gene>
<accession>A0A418SGG7</accession>
<reference evidence="1 2" key="1">
    <citation type="submission" date="2020-08" db="EMBL/GenBank/DDBJ databases">
        <title>Genome sequence of Rhodobacteraceae bacterium Lw-13e.</title>
        <authorList>
            <person name="Poehlein A."/>
            <person name="Wolter L."/>
            <person name="Daniel R."/>
            <person name="Brinkhoff T."/>
        </authorList>
    </citation>
    <scope>NUCLEOTIDE SEQUENCE [LARGE SCALE GENOMIC DNA]</scope>
    <source>
        <strain evidence="1 2">Lw-13e</strain>
    </source>
</reference>
<dbReference type="AlphaFoldDB" id="A0A418SGG7"/>
<keyword evidence="2" id="KW-1185">Reference proteome</keyword>
<name>A0A418SGG7_9RHOB</name>